<accession>A0A926ZGC4</accession>
<organism evidence="9 10">
    <name type="scientific">Aerosakkonema funiforme FACHB-1375</name>
    <dbReference type="NCBI Taxonomy" id="2949571"/>
    <lineage>
        <taxon>Bacteria</taxon>
        <taxon>Bacillati</taxon>
        <taxon>Cyanobacteriota</taxon>
        <taxon>Cyanophyceae</taxon>
        <taxon>Oscillatoriophycideae</taxon>
        <taxon>Aerosakkonematales</taxon>
        <taxon>Aerosakkonemataceae</taxon>
        <taxon>Aerosakkonema</taxon>
    </lineage>
</organism>
<evidence type="ECO:0000313" key="9">
    <source>
        <dbReference type="EMBL" id="MBD2182048.1"/>
    </source>
</evidence>
<dbReference type="GO" id="GO:0051213">
    <property type="term" value="F:dioxygenase activity"/>
    <property type="evidence" value="ECO:0007669"/>
    <property type="project" value="UniProtKB-KW"/>
</dbReference>
<dbReference type="InterPro" id="IPR050411">
    <property type="entry name" value="AlphaKG_dependent_hydroxylases"/>
</dbReference>
<name>A0A926ZGC4_9CYAN</name>
<evidence type="ECO:0000313" key="10">
    <source>
        <dbReference type="Proteomes" id="UP000641646"/>
    </source>
</evidence>
<dbReference type="PANTHER" id="PTHR10696">
    <property type="entry name" value="GAMMA-BUTYROBETAINE HYDROXYLASE-RELATED"/>
    <property type="match status" value="1"/>
</dbReference>
<keyword evidence="10" id="KW-1185">Reference proteome</keyword>
<feature type="domain" description="TauD/TfdA-like" evidence="8">
    <location>
        <begin position="109"/>
        <end position="339"/>
    </location>
</feature>
<evidence type="ECO:0000256" key="5">
    <source>
        <dbReference type="ARBA" id="ARBA00022964"/>
    </source>
</evidence>
<proteinExistence type="inferred from homology"/>
<reference evidence="9" key="1">
    <citation type="journal article" date="2015" name="ISME J.">
        <title>Draft Genome Sequence of Streptomyces incarnatus NRRL8089, which Produces the Nucleoside Antibiotic Sinefungin.</title>
        <authorList>
            <person name="Oshima K."/>
            <person name="Hattori M."/>
            <person name="Shimizu H."/>
            <person name="Fukuda K."/>
            <person name="Nemoto M."/>
            <person name="Inagaki K."/>
            <person name="Tamura T."/>
        </authorList>
    </citation>
    <scope>NUCLEOTIDE SEQUENCE</scope>
    <source>
        <strain evidence="9">FACHB-1375</strain>
    </source>
</reference>
<reference evidence="9" key="2">
    <citation type="submission" date="2020-08" db="EMBL/GenBank/DDBJ databases">
        <authorList>
            <person name="Chen M."/>
            <person name="Teng W."/>
            <person name="Zhao L."/>
            <person name="Hu C."/>
            <person name="Zhou Y."/>
            <person name="Han B."/>
            <person name="Song L."/>
            <person name="Shu W."/>
        </authorList>
    </citation>
    <scope>NUCLEOTIDE SEQUENCE</scope>
    <source>
        <strain evidence="9">FACHB-1375</strain>
    </source>
</reference>
<dbReference type="AlphaFoldDB" id="A0A926ZGC4"/>
<evidence type="ECO:0000256" key="1">
    <source>
        <dbReference type="ARBA" id="ARBA00001954"/>
    </source>
</evidence>
<evidence type="ECO:0000256" key="6">
    <source>
        <dbReference type="ARBA" id="ARBA00023002"/>
    </source>
</evidence>
<keyword evidence="5 9" id="KW-0223">Dioxygenase</keyword>
<evidence type="ECO:0000259" key="8">
    <source>
        <dbReference type="Pfam" id="PF02668"/>
    </source>
</evidence>
<gene>
    <name evidence="9" type="ORF">H6G03_13175</name>
</gene>
<comment type="cofactor">
    <cofactor evidence="2">
        <name>L-ascorbate</name>
        <dbReference type="ChEBI" id="CHEBI:38290"/>
    </cofactor>
</comment>
<evidence type="ECO:0000256" key="3">
    <source>
        <dbReference type="ARBA" id="ARBA00008654"/>
    </source>
</evidence>
<dbReference type="InterPro" id="IPR042098">
    <property type="entry name" value="TauD-like_sf"/>
</dbReference>
<protein>
    <submittedName>
        <fullName evidence="9">TauD/TfdA family dioxygenase</fullName>
    </submittedName>
</protein>
<dbReference type="Pfam" id="PF02668">
    <property type="entry name" value="TauD"/>
    <property type="match status" value="1"/>
</dbReference>
<dbReference type="InterPro" id="IPR003819">
    <property type="entry name" value="TauD/TfdA-like"/>
</dbReference>
<keyword evidence="7" id="KW-0408">Iron</keyword>
<keyword evidence="4" id="KW-0479">Metal-binding</keyword>
<evidence type="ECO:0000256" key="7">
    <source>
        <dbReference type="ARBA" id="ARBA00023004"/>
    </source>
</evidence>
<dbReference type="RefSeq" id="WP_190464860.1">
    <property type="nucleotide sequence ID" value="NZ_JACJPW010000030.1"/>
</dbReference>
<dbReference type="Proteomes" id="UP000641646">
    <property type="component" value="Unassembled WGS sequence"/>
</dbReference>
<dbReference type="Gene3D" id="3.30.2020.30">
    <property type="match status" value="1"/>
</dbReference>
<comment type="caution">
    <text evidence="9">The sequence shown here is derived from an EMBL/GenBank/DDBJ whole genome shotgun (WGS) entry which is preliminary data.</text>
</comment>
<sequence length="367" mass="43153">MQVMQEKQFVTIGGKRFHYTWLRDNCLNSQNRHPDSLEKLNDICDRPAHPEPKFIEERDGNLIVDWNENPPLRSVFPISWLLAHTCDPQPQSPIGENVILWDKAWLEANPIEWPDVRKSDFKIWMKQLLSLGFIILRNIPLEELDAFISSFGPVRNTEYGDIMTQKVGKDLAATSHGIPPHNDLTFWYGHRTTQFIHCAKNEASGGQTFTIDGFRVAKDFRENHPDYFQILAETPIQFWRVQHEHQYFFRPVASIIEVDKAGNVTAIRFSHKNCVPQLPFDQLERFYEAYTAFSRYLNNLDYQYRFRLTAGDCLLIQNFRALHGRTDYDASVGVRDFRVAYMEWDYFLARYFYQRELEATHFAINGN</sequence>
<dbReference type="Gene3D" id="3.60.130.10">
    <property type="entry name" value="Clavaminate synthase-like"/>
    <property type="match status" value="1"/>
</dbReference>
<keyword evidence="6" id="KW-0560">Oxidoreductase</keyword>
<dbReference type="EMBL" id="JACJPW010000030">
    <property type="protein sequence ID" value="MBD2182048.1"/>
    <property type="molecule type" value="Genomic_DNA"/>
</dbReference>
<dbReference type="GO" id="GO:0046872">
    <property type="term" value="F:metal ion binding"/>
    <property type="evidence" value="ECO:0007669"/>
    <property type="project" value="UniProtKB-KW"/>
</dbReference>
<dbReference type="SUPFAM" id="SSF51197">
    <property type="entry name" value="Clavaminate synthase-like"/>
    <property type="match status" value="1"/>
</dbReference>
<dbReference type="PANTHER" id="PTHR10696:SF51">
    <property type="entry name" value="TRIMETHYLLYSINE DIOXYGENASE, MITOCHONDRIAL"/>
    <property type="match status" value="1"/>
</dbReference>
<comment type="cofactor">
    <cofactor evidence="1">
        <name>Fe(2+)</name>
        <dbReference type="ChEBI" id="CHEBI:29033"/>
    </cofactor>
</comment>
<comment type="similarity">
    <text evidence="3">Belongs to the gamma-BBH/TMLD family.</text>
</comment>
<dbReference type="InterPro" id="IPR038492">
    <property type="entry name" value="GBBH-like_N_sf"/>
</dbReference>
<dbReference type="GO" id="GO:0045329">
    <property type="term" value="P:carnitine biosynthetic process"/>
    <property type="evidence" value="ECO:0007669"/>
    <property type="project" value="TreeGrafter"/>
</dbReference>
<evidence type="ECO:0000256" key="4">
    <source>
        <dbReference type="ARBA" id="ARBA00022723"/>
    </source>
</evidence>
<evidence type="ECO:0000256" key="2">
    <source>
        <dbReference type="ARBA" id="ARBA00001961"/>
    </source>
</evidence>